<dbReference type="PANTHER" id="PTHR30582:SF33">
    <property type="entry name" value="EXPORTED PROTEIN"/>
    <property type="match status" value="1"/>
</dbReference>
<keyword evidence="2" id="KW-0808">Transferase</keyword>
<evidence type="ECO:0000313" key="9">
    <source>
        <dbReference type="EMBL" id="MFC7221057.1"/>
    </source>
</evidence>
<evidence type="ECO:0000256" key="3">
    <source>
        <dbReference type="ARBA" id="ARBA00022960"/>
    </source>
</evidence>
<keyword evidence="4 6" id="KW-0573">Peptidoglycan synthesis</keyword>
<dbReference type="InterPro" id="IPR038063">
    <property type="entry name" value="Transpep_catalytic_dom"/>
</dbReference>
<dbReference type="CDD" id="cd16913">
    <property type="entry name" value="YkuD_like"/>
    <property type="match status" value="1"/>
</dbReference>
<feature type="region of interest" description="Disordered" evidence="7">
    <location>
        <begin position="1"/>
        <end position="23"/>
    </location>
</feature>
<evidence type="ECO:0000256" key="1">
    <source>
        <dbReference type="ARBA" id="ARBA00004752"/>
    </source>
</evidence>
<evidence type="ECO:0000259" key="8">
    <source>
        <dbReference type="PROSITE" id="PS52029"/>
    </source>
</evidence>
<evidence type="ECO:0000256" key="5">
    <source>
        <dbReference type="ARBA" id="ARBA00023316"/>
    </source>
</evidence>
<dbReference type="PANTHER" id="PTHR30582">
    <property type="entry name" value="L,D-TRANSPEPTIDASE"/>
    <property type="match status" value="1"/>
</dbReference>
<dbReference type="InterPro" id="IPR050979">
    <property type="entry name" value="LD-transpeptidase"/>
</dbReference>
<keyword evidence="10" id="KW-1185">Reference proteome</keyword>
<comment type="caution">
    <text evidence="9">The sequence shown here is derived from an EMBL/GenBank/DDBJ whole genome shotgun (WGS) entry which is preliminary data.</text>
</comment>
<comment type="pathway">
    <text evidence="1 6">Cell wall biogenesis; peptidoglycan biosynthesis.</text>
</comment>
<dbReference type="Pfam" id="PF03734">
    <property type="entry name" value="YkuD"/>
    <property type="match status" value="1"/>
</dbReference>
<evidence type="ECO:0000256" key="4">
    <source>
        <dbReference type="ARBA" id="ARBA00022984"/>
    </source>
</evidence>
<feature type="active site" description="Nucleophile" evidence="6">
    <location>
        <position position="194"/>
    </location>
</feature>
<sequence>MPAAAAGQSATGPGATGPGATPAAVAPATAKCTAGTGPYQREMERYLKRPADGHQSAADCEAIRAFQVRNKVAPATGYASLATYRMMLVEVARKNPNAAGNCPVRSYRVACVDLTRQIMWVQRGSAVVFSPVPVRTGKDDFETRLGWHTVYWRNRDHYSSIYDNAPMPYAQFFNGGQAFHGVYGDLFKGGSHGCVNLRYEDAARLWNVLREGDPVYVWGVKPGTNRSIPRNHSGK</sequence>
<name>A0ABW2GN93_9ACTN</name>
<evidence type="ECO:0000313" key="10">
    <source>
        <dbReference type="Proteomes" id="UP001596413"/>
    </source>
</evidence>
<accession>A0ABW2GN93</accession>
<keyword evidence="3 6" id="KW-0133">Cell shape</keyword>
<dbReference type="RefSeq" id="WP_386418193.1">
    <property type="nucleotide sequence ID" value="NZ_JBHSZO010000049.1"/>
</dbReference>
<gene>
    <name evidence="9" type="ORF">ACFQLX_23285</name>
</gene>
<dbReference type="EMBL" id="JBHSZO010000049">
    <property type="protein sequence ID" value="MFC7221057.1"/>
    <property type="molecule type" value="Genomic_DNA"/>
</dbReference>
<keyword evidence="5 6" id="KW-0961">Cell wall biogenesis/degradation</keyword>
<feature type="active site" description="Proton donor/acceptor" evidence="6">
    <location>
        <position position="180"/>
    </location>
</feature>
<dbReference type="Proteomes" id="UP001596413">
    <property type="component" value="Unassembled WGS sequence"/>
</dbReference>
<feature type="domain" description="L,D-TPase catalytic" evidence="8">
    <location>
        <begin position="108"/>
        <end position="218"/>
    </location>
</feature>
<dbReference type="PROSITE" id="PS52029">
    <property type="entry name" value="LD_TPASE"/>
    <property type="match status" value="1"/>
</dbReference>
<dbReference type="Gene3D" id="2.40.440.10">
    <property type="entry name" value="L,D-transpeptidase catalytic domain-like"/>
    <property type="match status" value="1"/>
</dbReference>
<proteinExistence type="predicted"/>
<evidence type="ECO:0000256" key="2">
    <source>
        <dbReference type="ARBA" id="ARBA00022679"/>
    </source>
</evidence>
<dbReference type="InterPro" id="IPR005490">
    <property type="entry name" value="LD_TPept_cat_dom"/>
</dbReference>
<reference evidence="10" key="1">
    <citation type="journal article" date="2019" name="Int. J. Syst. Evol. Microbiol.">
        <title>The Global Catalogue of Microorganisms (GCM) 10K type strain sequencing project: providing services to taxonomists for standard genome sequencing and annotation.</title>
        <authorList>
            <consortium name="The Broad Institute Genomics Platform"/>
            <consortium name="The Broad Institute Genome Sequencing Center for Infectious Disease"/>
            <person name="Wu L."/>
            <person name="Ma J."/>
        </authorList>
    </citation>
    <scope>NUCLEOTIDE SEQUENCE [LARGE SCALE GENOMIC DNA]</scope>
    <source>
        <strain evidence="10">CGMCC 1.13681</strain>
    </source>
</reference>
<organism evidence="9 10">
    <name type="scientific">Streptomyces polyrhachis</name>
    <dbReference type="NCBI Taxonomy" id="1282885"/>
    <lineage>
        <taxon>Bacteria</taxon>
        <taxon>Bacillati</taxon>
        <taxon>Actinomycetota</taxon>
        <taxon>Actinomycetes</taxon>
        <taxon>Kitasatosporales</taxon>
        <taxon>Streptomycetaceae</taxon>
        <taxon>Streptomyces</taxon>
    </lineage>
</organism>
<dbReference type="SUPFAM" id="SSF141523">
    <property type="entry name" value="L,D-transpeptidase catalytic domain-like"/>
    <property type="match status" value="1"/>
</dbReference>
<protein>
    <submittedName>
        <fullName evidence="9">L,D-transpeptidase family protein</fullName>
    </submittedName>
</protein>
<evidence type="ECO:0000256" key="6">
    <source>
        <dbReference type="PROSITE-ProRule" id="PRU01373"/>
    </source>
</evidence>
<evidence type="ECO:0000256" key="7">
    <source>
        <dbReference type="SAM" id="MobiDB-lite"/>
    </source>
</evidence>